<evidence type="ECO:0000256" key="2">
    <source>
        <dbReference type="ARBA" id="ARBA00022737"/>
    </source>
</evidence>
<reference evidence="7" key="3">
    <citation type="journal article" date="2022" name="Microbiol. Resour. Announc.">
        <title>Draft Genome Sequences of Eight Mycobacterium montefiorense Strains Isolated from Salamanders in Captivity.</title>
        <authorList>
            <person name="Komine T."/>
            <person name="Ihara H."/>
            <person name="Fukano H."/>
            <person name="Hoshino Y."/>
            <person name="Kurata O."/>
            <person name="Wada S."/>
        </authorList>
    </citation>
    <scope>NUCLEOTIDE SEQUENCE</scope>
    <source>
        <strain evidence="7">NJB18185</strain>
    </source>
</reference>
<dbReference type="EMBL" id="BQYH01000046">
    <property type="protein sequence ID" value="GKU74376.1"/>
    <property type="molecule type" value="Genomic_DNA"/>
</dbReference>
<evidence type="ECO:0000313" key="8">
    <source>
        <dbReference type="Proteomes" id="UP000245060"/>
    </source>
</evidence>
<protein>
    <recommendedName>
        <fullName evidence="4">Sulfurtransferase</fullName>
    </recommendedName>
</protein>
<evidence type="ECO:0000256" key="4">
    <source>
        <dbReference type="RuleBase" id="RU000507"/>
    </source>
</evidence>
<dbReference type="InterPro" id="IPR051126">
    <property type="entry name" value="Thiosulfate_sulfurtransferase"/>
</dbReference>
<dbReference type="RefSeq" id="WP_108920499.1">
    <property type="nucleotide sequence ID" value="NZ_BFCH01000002.1"/>
</dbReference>
<reference evidence="8" key="2">
    <citation type="submission" date="2018-04" db="EMBL/GenBank/DDBJ databases">
        <title>Draft genome sequence of Mycobacterium montefiorense isolated from Japanese black salamander.</title>
        <authorList>
            <person name="Fukano H."/>
            <person name="Yoshida M."/>
            <person name="Shimizu A."/>
            <person name="Iwao H."/>
            <person name="Kurata O."/>
            <person name="Katayama Y."/>
            <person name="Omatsu T."/>
            <person name="Mizutani T."/>
            <person name="Wada S."/>
            <person name="Hoshino Y."/>
        </authorList>
    </citation>
    <scope>NUCLEOTIDE SEQUENCE [LARGE SCALE GENOMIC DNA]</scope>
    <source>
        <strain evidence="8">BS</strain>
    </source>
</reference>
<dbReference type="PANTHER" id="PTHR43855">
    <property type="entry name" value="THIOSULFATE SULFURTRANSFERASE"/>
    <property type="match status" value="1"/>
</dbReference>
<evidence type="ECO:0000256" key="3">
    <source>
        <dbReference type="ARBA" id="ARBA00047549"/>
    </source>
</evidence>
<proteinExistence type="predicted"/>
<dbReference type="EMBL" id="BFCH01000002">
    <property type="protein sequence ID" value="GBG36314.1"/>
    <property type="molecule type" value="Genomic_DNA"/>
</dbReference>
<sequence>MARSDVLVSAEWAEKNLDAANVVFVEVDEDTGAYDGGHIAGAIKLDWRDDLQDQVKRDFVDAEQFSKLLSDRGIANDDTVILYGGNNNWFAAYAYWYFKLYGHEKIKLLDGGRKKWELDGRPLTSDEVNRPATSYTAAAPDNTIRAFRDEVIAAIGAKNLVDVRSPDEFSGKILAPAHLPQEQSQRPGHIASAINVPWSKAANDDGTFKSDEELAKLYADAGLDGTKETIAYCRIGERSSHTWFVLQELLGHHNVKNYDGSWTEYGSLVGAPIELGS</sequence>
<evidence type="ECO:0000313" key="6">
    <source>
        <dbReference type="EMBL" id="GBG36314.1"/>
    </source>
</evidence>
<dbReference type="FunFam" id="3.40.250.10:FF:000024">
    <property type="entry name" value="Sulfurtransferase"/>
    <property type="match status" value="1"/>
</dbReference>
<dbReference type="SUPFAM" id="SSF52821">
    <property type="entry name" value="Rhodanese/Cell cycle control phosphatase"/>
    <property type="match status" value="2"/>
</dbReference>
<keyword evidence="2" id="KW-0677">Repeat</keyword>
<dbReference type="CDD" id="cd01449">
    <property type="entry name" value="TST_Repeat_2"/>
    <property type="match status" value="1"/>
</dbReference>
<accession>A0AA37UXS9</accession>
<dbReference type="Pfam" id="PF00581">
    <property type="entry name" value="Rhodanese"/>
    <property type="match status" value="2"/>
</dbReference>
<name>A0AA37UXS9_9MYCO</name>
<dbReference type="Proteomes" id="UP000245060">
    <property type="component" value="Unassembled WGS sequence"/>
</dbReference>
<evidence type="ECO:0000256" key="1">
    <source>
        <dbReference type="ARBA" id="ARBA00022679"/>
    </source>
</evidence>
<dbReference type="SMART" id="SM00450">
    <property type="entry name" value="RHOD"/>
    <property type="match status" value="2"/>
</dbReference>
<dbReference type="PROSITE" id="PS50206">
    <property type="entry name" value="RHODANESE_3"/>
    <property type="match status" value="2"/>
</dbReference>
<dbReference type="InterPro" id="IPR036873">
    <property type="entry name" value="Rhodanese-like_dom_sf"/>
</dbReference>
<feature type="domain" description="Rhodanese" evidence="5">
    <location>
        <begin position="18"/>
        <end position="125"/>
    </location>
</feature>
<keyword evidence="8" id="KW-1185">Reference proteome</keyword>
<dbReference type="AlphaFoldDB" id="A0AA37UXS9"/>
<dbReference type="PROSITE" id="PS00683">
    <property type="entry name" value="RHODANESE_2"/>
    <property type="match status" value="1"/>
</dbReference>
<reference evidence="7" key="4">
    <citation type="submission" date="2022-04" db="EMBL/GenBank/DDBJ databases">
        <authorList>
            <person name="Komine T."/>
            <person name="Fukano H."/>
            <person name="Wada S."/>
        </authorList>
    </citation>
    <scope>NUCLEOTIDE SEQUENCE</scope>
    <source>
        <strain evidence="7">NJB18185</strain>
    </source>
</reference>
<reference evidence="6" key="1">
    <citation type="journal article" date="2018" name="Genome Announc.">
        <title>Draft Genome Sequence of Mycobacterium montefiorense Isolated from Japanese Black Salamander (Hynobius nigrescens).</title>
        <authorList>
            <person name="Fukano H."/>
            <person name="Yoshida M."/>
            <person name="Shimizu A."/>
            <person name="Iwao H."/>
            <person name="Katayama Y."/>
            <person name="Omatsu T."/>
            <person name="Mizutani T."/>
            <person name="Kurata O."/>
            <person name="Wada S."/>
            <person name="Hoshino Y."/>
        </authorList>
    </citation>
    <scope>NUCLEOTIDE SEQUENCE</scope>
    <source>
        <strain evidence="6">BS</strain>
    </source>
</reference>
<dbReference type="Proteomes" id="UP001139505">
    <property type="component" value="Unassembled WGS sequence"/>
</dbReference>
<feature type="domain" description="Rhodanese" evidence="5">
    <location>
        <begin position="154"/>
        <end position="274"/>
    </location>
</feature>
<dbReference type="GO" id="GO:0004792">
    <property type="term" value="F:thiosulfate-cyanide sulfurtransferase activity"/>
    <property type="evidence" value="ECO:0007669"/>
    <property type="project" value="UniProtKB-EC"/>
</dbReference>
<dbReference type="InterPro" id="IPR001763">
    <property type="entry name" value="Rhodanese-like_dom"/>
</dbReference>
<gene>
    <name evidence="7" type="primary">cysA2</name>
    <name evidence="6" type="synonym">cysA1</name>
    <name evidence="6" type="ORF">MmonteBS_06860</name>
    <name evidence="7" type="ORF">NJB18185_41470</name>
</gene>
<evidence type="ECO:0000259" key="5">
    <source>
        <dbReference type="PROSITE" id="PS50206"/>
    </source>
</evidence>
<evidence type="ECO:0000313" key="7">
    <source>
        <dbReference type="EMBL" id="GKU74376.1"/>
    </source>
</evidence>
<dbReference type="CDD" id="cd01448">
    <property type="entry name" value="TST_Repeat_1"/>
    <property type="match status" value="1"/>
</dbReference>
<comment type="catalytic activity">
    <reaction evidence="3">
        <text>thiosulfate + hydrogen cyanide = thiocyanate + sulfite + 2 H(+)</text>
        <dbReference type="Rhea" id="RHEA:16881"/>
        <dbReference type="ChEBI" id="CHEBI:15378"/>
        <dbReference type="ChEBI" id="CHEBI:17359"/>
        <dbReference type="ChEBI" id="CHEBI:18022"/>
        <dbReference type="ChEBI" id="CHEBI:18407"/>
        <dbReference type="ChEBI" id="CHEBI:33542"/>
        <dbReference type="EC" id="2.8.1.1"/>
    </reaction>
</comment>
<dbReference type="PANTHER" id="PTHR43855:SF1">
    <property type="entry name" value="THIOSULFATE SULFURTRANSFERASE"/>
    <property type="match status" value="1"/>
</dbReference>
<keyword evidence="1 4" id="KW-0808">Transferase</keyword>
<organism evidence="7 9">
    <name type="scientific">Mycobacterium montefiorense</name>
    <dbReference type="NCBI Taxonomy" id="154654"/>
    <lineage>
        <taxon>Bacteria</taxon>
        <taxon>Bacillati</taxon>
        <taxon>Actinomycetota</taxon>
        <taxon>Actinomycetes</taxon>
        <taxon>Mycobacteriales</taxon>
        <taxon>Mycobacteriaceae</taxon>
        <taxon>Mycobacterium</taxon>
        <taxon>Mycobacterium simiae complex</taxon>
    </lineage>
</organism>
<dbReference type="Gene3D" id="3.40.250.10">
    <property type="entry name" value="Rhodanese-like domain"/>
    <property type="match status" value="2"/>
</dbReference>
<comment type="caution">
    <text evidence="7">The sequence shown here is derived from an EMBL/GenBank/DDBJ whole genome shotgun (WGS) entry which is preliminary data.</text>
</comment>
<dbReference type="InterPro" id="IPR001307">
    <property type="entry name" value="Thiosulphate_STrfase_CS"/>
</dbReference>
<evidence type="ECO:0000313" key="9">
    <source>
        <dbReference type="Proteomes" id="UP001139505"/>
    </source>
</evidence>